<proteinExistence type="predicted"/>
<organism evidence="1 2">
    <name type="scientific">Acetobacter peroxydans</name>
    <dbReference type="NCBI Taxonomy" id="104098"/>
    <lineage>
        <taxon>Bacteria</taxon>
        <taxon>Pseudomonadati</taxon>
        <taxon>Pseudomonadota</taxon>
        <taxon>Alphaproteobacteria</taxon>
        <taxon>Acetobacterales</taxon>
        <taxon>Acetobacteraceae</taxon>
        <taxon>Acetobacter</taxon>
    </lineage>
</organism>
<dbReference type="EMBL" id="BJMV01000016">
    <property type="protein sequence ID" value="GEB86508.1"/>
    <property type="molecule type" value="Genomic_DNA"/>
</dbReference>
<dbReference type="Proteomes" id="UP000317730">
    <property type="component" value="Unassembled WGS sequence"/>
</dbReference>
<name>A0A4Y3TXP3_9PROT</name>
<accession>A0A4Y3TXP3</accession>
<sequence>MREAFTLAELAQAGACKEFGLVPGHQTDFADFANGKIPFASFYSYPPPVPHNSLQH</sequence>
<gene>
    <name evidence="1" type="ORF">APE01nite_23050</name>
</gene>
<comment type="caution">
    <text evidence="1">The sequence shown here is derived from an EMBL/GenBank/DDBJ whole genome shotgun (WGS) entry which is preliminary data.</text>
</comment>
<evidence type="ECO:0000313" key="1">
    <source>
        <dbReference type="EMBL" id="GEB86508.1"/>
    </source>
</evidence>
<dbReference type="AlphaFoldDB" id="A0A4Y3TXP3"/>
<evidence type="ECO:0000313" key="2">
    <source>
        <dbReference type="Proteomes" id="UP000317730"/>
    </source>
</evidence>
<keyword evidence="2" id="KW-1185">Reference proteome</keyword>
<reference evidence="1 2" key="1">
    <citation type="submission" date="2019-06" db="EMBL/GenBank/DDBJ databases">
        <title>Whole genome shotgun sequence of Acetobacter peroxydans NBRC 13755.</title>
        <authorList>
            <person name="Hosoyama A."/>
            <person name="Uohara A."/>
            <person name="Ohji S."/>
            <person name="Ichikawa N."/>
        </authorList>
    </citation>
    <scope>NUCLEOTIDE SEQUENCE [LARGE SCALE GENOMIC DNA]</scope>
    <source>
        <strain evidence="1 2">NBRC 13755</strain>
    </source>
</reference>
<protein>
    <submittedName>
        <fullName evidence="1">Uncharacterized protein</fullName>
    </submittedName>
</protein>